<dbReference type="AlphaFoldDB" id="A0A1H3BBX1"/>
<gene>
    <name evidence="1" type="ORF">SAMN05443574_1431</name>
</gene>
<organism evidence="1 2">
    <name type="scientific">Haloarcula vallismortis</name>
    <name type="common">Halobacterium vallismortis</name>
    <dbReference type="NCBI Taxonomy" id="28442"/>
    <lineage>
        <taxon>Archaea</taxon>
        <taxon>Methanobacteriati</taxon>
        <taxon>Methanobacteriota</taxon>
        <taxon>Stenosarchaea group</taxon>
        <taxon>Halobacteria</taxon>
        <taxon>Halobacteriales</taxon>
        <taxon>Haloarculaceae</taxon>
        <taxon>Haloarcula</taxon>
    </lineage>
</organism>
<accession>A0A1H3BBX1</accession>
<name>A0A1H3BBX1_HALVA</name>
<dbReference type="EMBL" id="FNOF01000043">
    <property type="protein sequence ID" value="SDX39198.1"/>
    <property type="molecule type" value="Genomic_DNA"/>
</dbReference>
<evidence type="ECO:0000313" key="1">
    <source>
        <dbReference type="EMBL" id="SDX39198.1"/>
    </source>
</evidence>
<feature type="non-terminal residue" evidence="1">
    <location>
        <position position="1"/>
    </location>
</feature>
<dbReference type="Proteomes" id="UP000182573">
    <property type="component" value="Unassembled WGS sequence"/>
</dbReference>
<proteinExistence type="predicted"/>
<reference evidence="1 2" key="1">
    <citation type="submission" date="2016-10" db="EMBL/GenBank/DDBJ databases">
        <authorList>
            <person name="de Groot N.N."/>
        </authorList>
    </citation>
    <scope>NUCLEOTIDE SEQUENCE [LARGE SCALE GENOMIC DNA]</scope>
    <source>
        <strain evidence="1 2">DSM 3756</strain>
    </source>
</reference>
<protein>
    <submittedName>
        <fullName evidence="1">Uncharacterized protein</fullName>
    </submittedName>
</protein>
<sequence length="53" mass="5730">RGIQTHTGNGYAERLNQVSSLLIATKLERMVVSPRRGQIVAPLSGYGFDTGGR</sequence>
<evidence type="ECO:0000313" key="2">
    <source>
        <dbReference type="Proteomes" id="UP000182573"/>
    </source>
</evidence>